<accession>I7C5J7</accession>
<dbReference type="PANTHER" id="PTHR30231">
    <property type="entry name" value="DNA POLYMERASE III SUBUNIT EPSILON"/>
    <property type="match status" value="1"/>
</dbReference>
<sequence>MGNFLRALKVVSNLEKIDPNSPIVFCFLRIETTGTDLSNDELLEIALVKYSAGKEIDRYHSYVRSIKDLSDEVVASIGLDPKKWSKYARDKHSVLEEVKNFFGNSVLVGHNSHQFELPFLNSEYLKLEKPGLELAVLDTLLLSKALEGGRELENFELSSLVKKLEISVWKLNNAPAELYLKNLIKLWKVWESQLRYLELDPYSLESLKIFNTFSLKGELLRQFRRTFKKIPILFLYFESEDLIRGLLSYRFCPLLTLKWRKSILSKRVLKLSKSKGDYDLRKIQPKLSFKDNFAILDIPFKDLNNQ</sequence>
<feature type="domain" description="Exonuclease" evidence="1">
    <location>
        <begin position="24"/>
        <end position="196"/>
    </location>
</feature>
<dbReference type="GO" id="GO:0003676">
    <property type="term" value="F:nucleic acid binding"/>
    <property type="evidence" value="ECO:0007669"/>
    <property type="project" value="InterPro"/>
</dbReference>
<dbReference type="PATRIC" id="fig|1212765.3.peg.228"/>
<keyword evidence="3" id="KW-1185">Reference proteome</keyword>
<dbReference type="GO" id="GO:0005829">
    <property type="term" value="C:cytosol"/>
    <property type="evidence" value="ECO:0007669"/>
    <property type="project" value="TreeGrafter"/>
</dbReference>
<dbReference type="EMBL" id="CP003731">
    <property type="protein sequence ID" value="AFO51782.1"/>
    <property type="molecule type" value="Genomic_DNA"/>
</dbReference>
<dbReference type="GO" id="GO:0008408">
    <property type="term" value="F:3'-5' exonuclease activity"/>
    <property type="evidence" value="ECO:0007669"/>
    <property type="project" value="TreeGrafter"/>
</dbReference>
<dbReference type="InterPro" id="IPR013520">
    <property type="entry name" value="Ribonucl_H"/>
</dbReference>
<dbReference type="InterPro" id="IPR012337">
    <property type="entry name" value="RNaseH-like_sf"/>
</dbReference>
<organism evidence="2 3">
    <name type="scientific">Mycoplasma haematolamae (strain Purdue)</name>
    <dbReference type="NCBI Taxonomy" id="1212765"/>
    <lineage>
        <taxon>Bacteria</taxon>
        <taxon>Bacillati</taxon>
        <taxon>Mycoplasmatota</taxon>
        <taxon>Mollicutes</taxon>
        <taxon>Mycoplasmataceae</taxon>
        <taxon>Mycoplasma</taxon>
    </lineage>
</organism>
<dbReference type="Gene3D" id="3.30.420.10">
    <property type="entry name" value="Ribonuclease H-like superfamily/Ribonuclease H"/>
    <property type="match status" value="1"/>
</dbReference>
<proteinExistence type="predicted"/>
<dbReference type="InterPro" id="IPR036397">
    <property type="entry name" value="RNaseH_sf"/>
</dbReference>
<dbReference type="Proteomes" id="UP000006502">
    <property type="component" value="Chromosome"/>
</dbReference>
<reference evidence="3" key="2">
    <citation type="submission" date="2012-07" db="EMBL/GenBank/DDBJ databases">
        <title>Complete genome sequence of 'Candidatus Mycoplasma haemolamae'.</title>
        <authorList>
            <person name="Guimaraes A.M.S."/>
            <person name="Toth B."/>
            <person name="Santos A.P."/>
            <person name="Nascimento N.C."/>
            <person name="Sojka J.E."/>
            <person name="Messick J.B."/>
        </authorList>
    </citation>
    <scope>NUCLEOTIDE SEQUENCE [LARGE SCALE GENOMIC DNA]</scope>
    <source>
        <strain evidence="3">Purdue</strain>
    </source>
</reference>
<dbReference type="STRING" id="1212765.MHLP_01010"/>
<name>I7C5J7_MYCHA</name>
<dbReference type="SUPFAM" id="SSF53098">
    <property type="entry name" value="Ribonuclease H-like"/>
    <property type="match status" value="1"/>
</dbReference>
<dbReference type="HOGENOM" id="CLU_908566_0_0_14"/>
<evidence type="ECO:0000313" key="2">
    <source>
        <dbReference type="EMBL" id="AFO51782.1"/>
    </source>
</evidence>
<dbReference type="OrthoDB" id="9804290at2"/>
<dbReference type="PANTHER" id="PTHR30231:SF41">
    <property type="entry name" value="DNA POLYMERASE III SUBUNIT EPSILON"/>
    <property type="match status" value="1"/>
</dbReference>
<evidence type="ECO:0000259" key="1">
    <source>
        <dbReference type="SMART" id="SM00479"/>
    </source>
</evidence>
<gene>
    <name evidence="2" type="ordered locus">MHLP_01010</name>
</gene>
<dbReference type="AlphaFoldDB" id="I7C5J7"/>
<dbReference type="SMART" id="SM00479">
    <property type="entry name" value="EXOIII"/>
    <property type="match status" value="1"/>
</dbReference>
<reference evidence="2 3" key="1">
    <citation type="journal article" date="2012" name="J. Bacteriol.">
        <title>Genome Sequence of "Candidatus Mycoplasma haemolamae" Strain Purdue, a Red Blood Cell Pathogen of Alpacas (Vicugna pacos) and Llamas (Lama glama).</title>
        <authorList>
            <person name="Guimaraes A.M."/>
            <person name="Toth B."/>
            <person name="Santos A.P."/>
            <person name="do Nascimento N.C."/>
            <person name="Kritchevsky J.E."/>
            <person name="Messick J.B."/>
        </authorList>
    </citation>
    <scope>NUCLEOTIDE SEQUENCE [LARGE SCALE GENOMIC DNA]</scope>
    <source>
        <strain evidence="2 3">Purdue</strain>
    </source>
</reference>
<evidence type="ECO:0000313" key="3">
    <source>
        <dbReference type="Proteomes" id="UP000006502"/>
    </source>
</evidence>
<dbReference type="KEGG" id="mhl:MHLP_01010"/>
<dbReference type="GO" id="GO:0045004">
    <property type="term" value="P:DNA replication proofreading"/>
    <property type="evidence" value="ECO:0007669"/>
    <property type="project" value="TreeGrafter"/>
</dbReference>
<dbReference type="CDD" id="cd06127">
    <property type="entry name" value="DEDDh"/>
    <property type="match status" value="1"/>
</dbReference>
<protein>
    <submittedName>
        <fullName evidence="2">DNA polymerase III polC-type</fullName>
    </submittedName>
</protein>